<dbReference type="FunFam" id="3.40.50.720:FF:000080">
    <property type="entry name" value="Thiazole biosynthesis adenylyltransferase ThiF"/>
    <property type="match status" value="1"/>
</dbReference>
<comment type="similarity">
    <text evidence="1">Belongs to the HesA/MoeB/ThiF family.</text>
</comment>
<dbReference type="GO" id="GO:0004792">
    <property type="term" value="F:thiosulfate-cyanide sulfurtransferase activity"/>
    <property type="evidence" value="ECO:0007669"/>
    <property type="project" value="TreeGrafter"/>
</dbReference>
<dbReference type="CDD" id="cd00757">
    <property type="entry name" value="ThiF_MoeB_HesA_family"/>
    <property type="match status" value="1"/>
</dbReference>
<evidence type="ECO:0000256" key="1">
    <source>
        <dbReference type="ARBA" id="ARBA00009919"/>
    </source>
</evidence>
<dbReference type="InterPro" id="IPR000594">
    <property type="entry name" value="ThiF_NAD_FAD-bd"/>
</dbReference>
<sequence length="259" mass="28474">MTVKGKPPMDDKSFVRYYRHILMPQVGEAGQLAITQAKLMVVGVGGLGCPVSQYLVASGVGSLILIDHDKIELSNLQRQFLFNESDIGKYKVDVAAERLRQQNPNVHLDTRVADVLNVDIASLVNQVDIVLDCTDNIQTRYFINQVCVQQQKVLISASAAGMHGQLVSFNFADPTSPCYRCLFSDKPESAGSCESHGVLSPVLGIMGSLQATMALQIILGHTAVFNTLLMYDGLSFQQQRLAVTKNEHCLICNGKRYLR</sequence>
<dbReference type="Proteomes" id="UP000275281">
    <property type="component" value="Unassembled WGS sequence"/>
</dbReference>
<dbReference type="GO" id="GO:0008146">
    <property type="term" value="F:sulfotransferase activity"/>
    <property type="evidence" value="ECO:0007669"/>
    <property type="project" value="TreeGrafter"/>
</dbReference>
<dbReference type="GO" id="GO:0005829">
    <property type="term" value="C:cytosol"/>
    <property type="evidence" value="ECO:0007669"/>
    <property type="project" value="TreeGrafter"/>
</dbReference>
<proteinExistence type="inferred from homology"/>
<accession>A0A3N5Y2W1</accession>
<protein>
    <submittedName>
        <fullName evidence="3">HesA/MoeB/ThiF family protein</fullName>
    </submittedName>
</protein>
<comment type="caution">
    <text evidence="3">The sequence shown here is derived from an EMBL/GenBank/DDBJ whole genome shotgun (WGS) entry which is preliminary data.</text>
</comment>
<evidence type="ECO:0000313" key="3">
    <source>
        <dbReference type="EMBL" id="RPJ68142.1"/>
    </source>
</evidence>
<dbReference type="SUPFAM" id="SSF69572">
    <property type="entry name" value="Activating enzymes of the ubiquitin-like proteins"/>
    <property type="match status" value="1"/>
</dbReference>
<dbReference type="PANTHER" id="PTHR10953:SF240">
    <property type="entry name" value="SULFUR CARRIER PROTEIN THIS ADENYLYLTRANSFERASE"/>
    <property type="match status" value="1"/>
</dbReference>
<dbReference type="GO" id="GO:0016779">
    <property type="term" value="F:nucleotidyltransferase activity"/>
    <property type="evidence" value="ECO:0007669"/>
    <property type="project" value="TreeGrafter"/>
</dbReference>
<dbReference type="GO" id="GO:0008641">
    <property type="term" value="F:ubiquitin-like modifier activating enzyme activity"/>
    <property type="evidence" value="ECO:0007669"/>
    <property type="project" value="InterPro"/>
</dbReference>
<dbReference type="PANTHER" id="PTHR10953">
    <property type="entry name" value="UBIQUITIN-ACTIVATING ENZYME E1"/>
    <property type="match status" value="1"/>
</dbReference>
<dbReference type="InterPro" id="IPR035985">
    <property type="entry name" value="Ubiquitin-activating_enz"/>
</dbReference>
<dbReference type="OrthoDB" id="9804286at2"/>
<evidence type="ECO:0000259" key="2">
    <source>
        <dbReference type="Pfam" id="PF00899"/>
    </source>
</evidence>
<dbReference type="Gene3D" id="3.40.50.720">
    <property type="entry name" value="NAD(P)-binding Rossmann-like Domain"/>
    <property type="match status" value="1"/>
</dbReference>
<gene>
    <name evidence="3" type="ORF">DRW07_01650</name>
</gene>
<dbReference type="RefSeq" id="WP_124026144.1">
    <property type="nucleotide sequence ID" value="NZ_JBHRSN010000005.1"/>
</dbReference>
<dbReference type="Pfam" id="PF00899">
    <property type="entry name" value="ThiF"/>
    <property type="match status" value="1"/>
</dbReference>
<reference evidence="3 4" key="1">
    <citation type="submission" date="2018-11" db="EMBL/GenBank/DDBJ databases">
        <authorList>
            <person name="Ye M.-Q."/>
            <person name="Du Z.-J."/>
        </authorList>
    </citation>
    <scope>NUCLEOTIDE SEQUENCE [LARGE SCALE GENOMIC DNA]</scope>
    <source>
        <strain evidence="3 4">U0105</strain>
    </source>
</reference>
<dbReference type="InterPro" id="IPR045886">
    <property type="entry name" value="ThiF/MoeB/HesA"/>
</dbReference>
<organism evidence="3 4">
    <name type="scientific">Alteromonas sediminis</name>
    <dbReference type="NCBI Taxonomy" id="2259342"/>
    <lineage>
        <taxon>Bacteria</taxon>
        <taxon>Pseudomonadati</taxon>
        <taxon>Pseudomonadota</taxon>
        <taxon>Gammaproteobacteria</taxon>
        <taxon>Alteromonadales</taxon>
        <taxon>Alteromonadaceae</taxon>
        <taxon>Alteromonas/Salinimonas group</taxon>
        <taxon>Alteromonas</taxon>
    </lineage>
</organism>
<name>A0A3N5Y2W1_9ALTE</name>
<keyword evidence="4" id="KW-1185">Reference proteome</keyword>
<evidence type="ECO:0000313" key="4">
    <source>
        <dbReference type="Proteomes" id="UP000275281"/>
    </source>
</evidence>
<dbReference type="AlphaFoldDB" id="A0A3N5Y2W1"/>
<dbReference type="EMBL" id="RPOK01000001">
    <property type="protein sequence ID" value="RPJ68142.1"/>
    <property type="molecule type" value="Genomic_DNA"/>
</dbReference>
<feature type="domain" description="THIF-type NAD/FAD binding fold" evidence="2">
    <location>
        <begin position="17"/>
        <end position="249"/>
    </location>
</feature>